<name>A0ABR4PCR6_9HELO</name>
<protein>
    <submittedName>
        <fullName evidence="1">Uncharacterized protein</fullName>
    </submittedName>
</protein>
<proteinExistence type="predicted"/>
<accession>A0ABR4PCR6</accession>
<keyword evidence="2" id="KW-1185">Reference proteome</keyword>
<dbReference type="Gene3D" id="3.40.50.300">
    <property type="entry name" value="P-loop containing nucleotide triphosphate hydrolases"/>
    <property type="match status" value="1"/>
</dbReference>
<reference evidence="1 2" key="1">
    <citation type="submission" date="2024-06" db="EMBL/GenBank/DDBJ databases">
        <title>Complete genome of Phlyctema vagabunda strain 19-DSS-EL-015.</title>
        <authorList>
            <person name="Fiorenzani C."/>
        </authorList>
    </citation>
    <scope>NUCLEOTIDE SEQUENCE [LARGE SCALE GENOMIC DNA]</scope>
    <source>
        <strain evidence="1 2">19-DSS-EL-015</strain>
    </source>
</reference>
<comment type="caution">
    <text evidence="1">The sequence shown here is derived from an EMBL/GenBank/DDBJ whole genome shotgun (WGS) entry which is preliminary data.</text>
</comment>
<gene>
    <name evidence="1" type="ORF">PVAG01_07542</name>
</gene>
<dbReference type="EMBL" id="JBFCZG010000006">
    <property type="protein sequence ID" value="KAL3421097.1"/>
    <property type="molecule type" value="Genomic_DNA"/>
</dbReference>
<organism evidence="1 2">
    <name type="scientific">Phlyctema vagabunda</name>
    <dbReference type="NCBI Taxonomy" id="108571"/>
    <lineage>
        <taxon>Eukaryota</taxon>
        <taxon>Fungi</taxon>
        <taxon>Dikarya</taxon>
        <taxon>Ascomycota</taxon>
        <taxon>Pezizomycotina</taxon>
        <taxon>Leotiomycetes</taxon>
        <taxon>Helotiales</taxon>
        <taxon>Dermateaceae</taxon>
        <taxon>Phlyctema</taxon>
    </lineage>
</organism>
<dbReference type="SUPFAM" id="SSF52540">
    <property type="entry name" value="P-loop containing nucleoside triphosphate hydrolases"/>
    <property type="match status" value="1"/>
</dbReference>
<dbReference type="Proteomes" id="UP001629113">
    <property type="component" value="Unassembled WGS sequence"/>
</dbReference>
<evidence type="ECO:0000313" key="2">
    <source>
        <dbReference type="Proteomes" id="UP001629113"/>
    </source>
</evidence>
<evidence type="ECO:0000313" key="1">
    <source>
        <dbReference type="EMBL" id="KAL3421097.1"/>
    </source>
</evidence>
<sequence>MPPERAMAQHQDTDRIHAEDRIDNDNLTRFRNMISSKVTNVILLTGGPGKTTMMPAIASDILQKSFGRVLVIEPTVLAARYAHEYMNAPGGFESGWFANRVHLQTGSEDRLDEDAPLTYTTPQVYWSWFIRDFRMDKSTSLFFDFNVVFIDINARPVAIERLLIAVKSVRERASSPIHFVLSATSR</sequence>
<dbReference type="InterPro" id="IPR027417">
    <property type="entry name" value="P-loop_NTPase"/>
</dbReference>